<evidence type="ECO:0000256" key="1">
    <source>
        <dbReference type="SAM" id="SignalP"/>
    </source>
</evidence>
<feature type="chain" id="PRO_5021263675" evidence="1">
    <location>
        <begin position="20"/>
        <end position="214"/>
    </location>
</feature>
<evidence type="ECO:0000313" key="2">
    <source>
        <dbReference type="EMBL" id="TNN48487.1"/>
    </source>
</evidence>
<feature type="signal peptide" evidence="1">
    <location>
        <begin position="1"/>
        <end position="19"/>
    </location>
</feature>
<comment type="caution">
    <text evidence="2">The sequence shown here is derived from an EMBL/GenBank/DDBJ whole genome shotgun (WGS) entry which is preliminary data.</text>
</comment>
<name>A0A4Z2G4J2_9TELE</name>
<sequence>MLTGLALLLLVCLHMRVQGKPRSQRCIQISGAMSGETLHVFTAVDAHMLFRRVLQAWEPITKRLCPCPVLCGAVCGVFVTPLFTVGIKGLATHAYDVSLHHRPTNAHARRICSGYGGLEDKKHALLPEVYHRGLCSCPTGFARQEVCTNKMELIYSILTGPNSLTLQLTVHLVAPNHHADRCDREGLQSPPYFIFSIQSLQWQGEWKRVPRERD</sequence>
<protein>
    <submittedName>
        <fullName evidence="2">Uncharacterized protein</fullName>
    </submittedName>
</protein>
<dbReference type="EMBL" id="SRLO01000695">
    <property type="protein sequence ID" value="TNN48487.1"/>
    <property type="molecule type" value="Genomic_DNA"/>
</dbReference>
<keyword evidence="3" id="KW-1185">Reference proteome</keyword>
<dbReference type="Proteomes" id="UP000314294">
    <property type="component" value="Unassembled WGS sequence"/>
</dbReference>
<organism evidence="2 3">
    <name type="scientific">Liparis tanakae</name>
    <name type="common">Tanaka's snailfish</name>
    <dbReference type="NCBI Taxonomy" id="230148"/>
    <lineage>
        <taxon>Eukaryota</taxon>
        <taxon>Metazoa</taxon>
        <taxon>Chordata</taxon>
        <taxon>Craniata</taxon>
        <taxon>Vertebrata</taxon>
        <taxon>Euteleostomi</taxon>
        <taxon>Actinopterygii</taxon>
        <taxon>Neopterygii</taxon>
        <taxon>Teleostei</taxon>
        <taxon>Neoteleostei</taxon>
        <taxon>Acanthomorphata</taxon>
        <taxon>Eupercaria</taxon>
        <taxon>Perciformes</taxon>
        <taxon>Cottioidei</taxon>
        <taxon>Cottales</taxon>
        <taxon>Liparidae</taxon>
        <taxon>Liparis</taxon>
    </lineage>
</organism>
<evidence type="ECO:0000313" key="3">
    <source>
        <dbReference type="Proteomes" id="UP000314294"/>
    </source>
</evidence>
<accession>A0A4Z2G4J2</accession>
<dbReference type="AlphaFoldDB" id="A0A4Z2G4J2"/>
<keyword evidence="1" id="KW-0732">Signal</keyword>
<reference evidence="2 3" key="1">
    <citation type="submission" date="2019-03" db="EMBL/GenBank/DDBJ databases">
        <title>First draft genome of Liparis tanakae, snailfish: a comprehensive survey of snailfish specific genes.</title>
        <authorList>
            <person name="Kim W."/>
            <person name="Song I."/>
            <person name="Jeong J.-H."/>
            <person name="Kim D."/>
            <person name="Kim S."/>
            <person name="Ryu S."/>
            <person name="Song J.Y."/>
            <person name="Lee S.K."/>
        </authorList>
    </citation>
    <scope>NUCLEOTIDE SEQUENCE [LARGE SCALE GENOMIC DNA]</scope>
    <source>
        <tissue evidence="2">Muscle</tissue>
    </source>
</reference>
<gene>
    <name evidence="2" type="ORF">EYF80_041318</name>
</gene>
<proteinExistence type="predicted"/>